<evidence type="ECO:0000256" key="12">
    <source>
        <dbReference type="SAM" id="MobiDB-lite"/>
    </source>
</evidence>
<feature type="domain" description="C2H2-type" evidence="13">
    <location>
        <begin position="239"/>
        <end position="266"/>
    </location>
</feature>
<dbReference type="InterPro" id="IPR036236">
    <property type="entry name" value="Znf_C2H2_sf"/>
</dbReference>
<evidence type="ECO:0000256" key="4">
    <source>
        <dbReference type="ARBA" id="ARBA00022737"/>
    </source>
</evidence>
<evidence type="ECO:0000256" key="3">
    <source>
        <dbReference type="ARBA" id="ARBA00022723"/>
    </source>
</evidence>
<dbReference type="Pfam" id="PF00096">
    <property type="entry name" value="zf-C2H2"/>
    <property type="match status" value="1"/>
</dbReference>
<reference evidence="14" key="2">
    <citation type="submission" date="2025-09" db="UniProtKB">
        <authorList>
            <consortium name="Ensembl"/>
        </authorList>
    </citation>
    <scope>IDENTIFICATION</scope>
</reference>
<dbReference type="PROSITE" id="PS50157">
    <property type="entry name" value="ZINC_FINGER_C2H2_2"/>
    <property type="match status" value="1"/>
</dbReference>
<comment type="similarity">
    <text evidence="2">Belongs to the krueppel C2H2-type zinc-finger protein family.</text>
</comment>
<dbReference type="PANTHER" id="PTHR24393">
    <property type="entry name" value="ZINC FINGER PROTEIN"/>
    <property type="match status" value="1"/>
</dbReference>
<evidence type="ECO:0000256" key="2">
    <source>
        <dbReference type="ARBA" id="ARBA00006991"/>
    </source>
</evidence>
<dbReference type="Gene3D" id="3.30.160.60">
    <property type="entry name" value="Classic Zinc Finger"/>
    <property type="match status" value="1"/>
</dbReference>
<keyword evidence="8" id="KW-0238">DNA-binding</keyword>
<evidence type="ECO:0000256" key="6">
    <source>
        <dbReference type="ARBA" id="ARBA00022833"/>
    </source>
</evidence>
<dbReference type="GO" id="GO:0001228">
    <property type="term" value="F:DNA-binding transcription activator activity, RNA polymerase II-specific"/>
    <property type="evidence" value="ECO:0007669"/>
    <property type="project" value="TreeGrafter"/>
</dbReference>
<evidence type="ECO:0000259" key="13">
    <source>
        <dbReference type="PROSITE" id="PS50157"/>
    </source>
</evidence>
<dbReference type="InterPro" id="IPR013087">
    <property type="entry name" value="Znf_C2H2_type"/>
</dbReference>
<dbReference type="Ensembl" id="ENSEBUT00000001681.1">
    <property type="protein sequence ID" value="ENSEBUP00000001357.1"/>
    <property type="gene ID" value="ENSEBUG00000001208.1"/>
</dbReference>
<accession>A0A8C4PWD8</accession>
<keyword evidence="9" id="KW-0804">Transcription</keyword>
<evidence type="ECO:0000256" key="5">
    <source>
        <dbReference type="ARBA" id="ARBA00022771"/>
    </source>
</evidence>
<dbReference type="GO" id="GO:0008270">
    <property type="term" value="F:zinc ion binding"/>
    <property type="evidence" value="ECO:0007669"/>
    <property type="project" value="UniProtKB-KW"/>
</dbReference>
<keyword evidence="10" id="KW-0539">Nucleus</keyword>
<evidence type="ECO:0000256" key="8">
    <source>
        <dbReference type="ARBA" id="ARBA00023125"/>
    </source>
</evidence>
<evidence type="ECO:0000313" key="15">
    <source>
        <dbReference type="Proteomes" id="UP000694388"/>
    </source>
</evidence>
<dbReference type="PANTHER" id="PTHR24393:SF15">
    <property type="entry name" value="IP01243P-RELATED"/>
    <property type="match status" value="1"/>
</dbReference>
<evidence type="ECO:0000313" key="14">
    <source>
        <dbReference type="Ensembl" id="ENSEBUP00000001357.1"/>
    </source>
</evidence>
<evidence type="ECO:0000256" key="7">
    <source>
        <dbReference type="ARBA" id="ARBA00023015"/>
    </source>
</evidence>
<dbReference type="FunFam" id="3.30.160.60:FF:000340">
    <property type="entry name" value="zinc finger protein 473 isoform X1"/>
    <property type="match status" value="1"/>
</dbReference>
<dbReference type="SUPFAM" id="SSF57667">
    <property type="entry name" value="beta-beta-alpha zinc fingers"/>
    <property type="match status" value="1"/>
</dbReference>
<proteinExistence type="inferred from homology"/>
<organism evidence="14 15">
    <name type="scientific">Eptatretus burgeri</name>
    <name type="common">Inshore hagfish</name>
    <dbReference type="NCBI Taxonomy" id="7764"/>
    <lineage>
        <taxon>Eukaryota</taxon>
        <taxon>Metazoa</taxon>
        <taxon>Chordata</taxon>
        <taxon>Craniata</taxon>
        <taxon>Vertebrata</taxon>
        <taxon>Cyclostomata</taxon>
        <taxon>Myxini</taxon>
        <taxon>Myxiniformes</taxon>
        <taxon>Myxinidae</taxon>
        <taxon>Eptatretinae</taxon>
        <taxon>Eptatretus</taxon>
    </lineage>
</organism>
<reference evidence="14" key="1">
    <citation type="submission" date="2025-08" db="UniProtKB">
        <authorList>
            <consortium name="Ensembl"/>
        </authorList>
    </citation>
    <scope>IDENTIFICATION</scope>
</reference>
<keyword evidence="7" id="KW-0805">Transcription regulation</keyword>
<name>A0A8C4PWD8_EPTBU</name>
<evidence type="ECO:0000256" key="1">
    <source>
        <dbReference type="ARBA" id="ARBA00004123"/>
    </source>
</evidence>
<keyword evidence="5 11" id="KW-0863">Zinc-finger</keyword>
<evidence type="ECO:0000256" key="11">
    <source>
        <dbReference type="PROSITE-ProRule" id="PRU00042"/>
    </source>
</evidence>
<keyword evidence="4" id="KW-0677">Repeat</keyword>
<dbReference type="Proteomes" id="UP000694388">
    <property type="component" value="Unplaced"/>
</dbReference>
<evidence type="ECO:0000256" key="9">
    <source>
        <dbReference type="ARBA" id="ARBA00023163"/>
    </source>
</evidence>
<keyword evidence="3" id="KW-0479">Metal-binding</keyword>
<evidence type="ECO:0000256" key="10">
    <source>
        <dbReference type="ARBA" id="ARBA00023242"/>
    </source>
</evidence>
<feature type="region of interest" description="Disordered" evidence="12">
    <location>
        <begin position="22"/>
        <end position="41"/>
    </location>
</feature>
<dbReference type="GO" id="GO:0000978">
    <property type="term" value="F:RNA polymerase II cis-regulatory region sequence-specific DNA binding"/>
    <property type="evidence" value="ECO:0007669"/>
    <property type="project" value="TreeGrafter"/>
</dbReference>
<keyword evidence="15" id="KW-1185">Reference proteome</keyword>
<comment type="subcellular location">
    <subcellularLocation>
        <location evidence="1">Nucleus</location>
    </subcellularLocation>
</comment>
<keyword evidence="6" id="KW-0862">Zinc</keyword>
<sequence length="282" mass="31564">MEGPGGAAGICGFRILDVQNLRDGGDGTDLEPGTGMSPPAGYLDPVVVVKVEPEPEPTSVFPSQDSIDVVQDLNGDVKVKPEPLDGCSSQDGTGPVEAKCLRYYAPLASNSICMKEELFEVFHSGDERSMELAENFDLRCSRSPSDNVTLKGRRIKMNEQEYFQENKCPLSFKNTRDCKSQSRGYANEKLFDIDARQKVFGTSPARKKHQQIHTGKTQHLYKRILYKRALKIYKNDNPFKCPFCQKAFRFPSDLKIHVTIHTSEKSHTCSVCGKRISRIPLL</sequence>
<dbReference type="PROSITE" id="PS00028">
    <property type="entry name" value="ZINC_FINGER_C2H2_1"/>
    <property type="match status" value="1"/>
</dbReference>
<dbReference type="AlphaFoldDB" id="A0A8C4PWD8"/>
<dbReference type="GO" id="GO:0005634">
    <property type="term" value="C:nucleus"/>
    <property type="evidence" value="ECO:0007669"/>
    <property type="project" value="UniProtKB-SubCell"/>
</dbReference>
<dbReference type="SMART" id="SM00355">
    <property type="entry name" value="ZnF_C2H2"/>
    <property type="match status" value="1"/>
</dbReference>
<protein>
    <recommendedName>
        <fullName evidence="13">C2H2-type domain-containing protein</fullName>
    </recommendedName>
</protein>